<dbReference type="GO" id="GO:0046306">
    <property type="term" value="P:alkanesulfonate catabolic process"/>
    <property type="evidence" value="ECO:0007669"/>
    <property type="project" value="TreeGrafter"/>
</dbReference>
<feature type="domain" description="Luciferase-like" evidence="5">
    <location>
        <begin position="3"/>
        <end position="310"/>
    </location>
</feature>
<dbReference type="SUPFAM" id="SSF51679">
    <property type="entry name" value="Bacterial luciferase-like"/>
    <property type="match status" value="1"/>
</dbReference>
<reference evidence="6 7" key="1">
    <citation type="submission" date="2017-07" db="EMBL/GenBank/DDBJ databases">
        <title>Amycolatopsis thailandensis Genome sequencing and assembly.</title>
        <authorList>
            <person name="Kaur N."/>
            <person name="Mayilraj S."/>
        </authorList>
    </citation>
    <scope>NUCLEOTIDE SEQUENCE [LARGE SCALE GENOMIC DNA]</scope>
    <source>
        <strain evidence="6 7">JCM 16380</strain>
    </source>
</reference>
<dbReference type="InterPro" id="IPR011251">
    <property type="entry name" value="Luciferase-like_dom"/>
</dbReference>
<gene>
    <name evidence="6" type="ORF">CFP71_02780</name>
</gene>
<dbReference type="RefSeq" id="WP_093932247.1">
    <property type="nucleotide sequence ID" value="NZ_JBHUSO010000082.1"/>
</dbReference>
<evidence type="ECO:0000256" key="1">
    <source>
        <dbReference type="ARBA" id="ARBA00022630"/>
    </source>
</evidence>
<dbReference type="PANTHER" id="PTHR42847">
    <property type="entry name" value="ALKANESULFONATE MONOOXYGENASE"/>
    <property type="match status" value="1"/>
</dbReference>
<evidence type="ECO:0000256" key="4">
    <source>
        <dbReference type="ARBA" id="ARBA00023033"/>
    </source>
</evidence>
<evidence type="ECO:0000259" key="5">
    <source>
        <dbReference type="Pfam" id="PF00296"/>
    </source>
</evidence>
<dbReference type="Proteomes" id="UP000215223">
    <property type="component" value="Unassembled WGS sequence"/>
</dbReference>
<comment type="caution">
    <text evidence="6">The sequence shown here is derived from an EMBL/GenBank/DDBJ whole genome shotgun (WGS) entry which is preliminary data.</text>
</comment>
<proteinExistence type="predicted"/>
<dbReference type="GO" id="GO:0008726">
    <property type="term" value="F:alkanesulfonate monooxygenase activity"/>
    <property type="evidence" value="ECO:0007669"/>
    <property type="project" value="TreeGrafter"/>
</dbReference>
<keyword evidence="1" id="KW-0285">Flavoprotein</keyword>
<keyword evidence="4 6" id="KW-0503">Monooxygenase</keyword>
<organism evidence="6 7">
    <name type="scientific">Amycolatopsis thailandensis</name>
    <dbReference type="NCBI Taxonomy" id="589330"/>
    <lineage>
        <taxon>Bacteria</taxon>
        <taxon>Bacillati</taxon>
        <taxon>Actinomycetota</taxon>
        <taxon>Actinomycetes</taxon>
        <taxon>Pseudonocardiales</taxon>
        <taxon>Pseudonocardiaceae</taxon>
        <taxon>Amycolatopsis</taxon>
    </lineage>
</organism>
<sequence length="346" mass="37803">MTRFLWELPTRGDGRRADPNLWQRAGFEHLHQVIDAAELSGLDGVVAPYDPRGEESWIVAGGALRHTRHARVTVEFTPSFATPVYAAKMSLTLQRLGADRLDWLVRVDTDPEDDRRRGDRLGRTERYERAAEFLTVARGAWSGRGASPGGFDGGEFDHDGGYYHVRSGGFDEAADGRPFPVVHLSGTSPEVIALSAAHGDVHLFPASTSDLTSSVRALHTAAESHGRTVRAGLVLPIIAREDEHEAWARVLRLWREIDPAATEHDVRSRAPDGTTFDGFDRIGHRTPVGLVGGYREVAARLAEYERSGITTFVLSGHPGIEEIHRAGEHLLHLADPAGRTPTGASA</sequence>
<dbReference type="Pfam" id="PF00296">
    <property type="entry name" value="Bac_luciferase"/>
    <property type="match status" value="1"/>
</dbReference>
<keyword evidence="2" id="KW-0288">FMN</keyword>
<accession>A0A229SI03</accession>
<name>A0A229SI03_9PSEU</name>
<keyword evidence="3" id="KW-0560">Oxidoreductase</keyword>
<dbReference type="EMBL" id="NMQT01000011">
    <property type="protein sequence ID" value="OXM58486.1"/>
    <property type="molecule type" value="Genomic_DNA"/>
</dbReference>
<evidence type="ECO:0000256" key="3">
    <source>
        <dbReference type="ARBA" id="ARBA00023002"/>
    </source>
</evidence>
<keyword evidence="7" id="KW-1185">Reference proteome</keyword>
<protein>
    <submittedName>
        <fullName evidence="6">Alkanesulfonate monooxygenase</fullName>
    </submittedName>
</protein>
<dbReference type="Gene3D" id="3.20.20.30">
    <property type="entry name" value="Luciferase-like domain"/>
    <property type="match status" value="1"/>
</dbReference>
<evidence type="ECO:0000313" key="7">
    <source>
        <dbReference type="Proteomes" id="UP000215223"/>
    </source>
</evidence>
<dbReference type="InterPro" id="IPR036661">
    <property type="entry name" value="Luciferase-like_sf"/>
</dbReference>
<evidence type="ECO:0000256" key="2">
    <source>
        <dbReference type="ARBA" id="ARBA00022643"/>
    </source>
</evidence>
<evidence type="ECO:0000313" key="6">
    <source>
        <dbReference type="EMBL" id="OXM58486.1"/>
    </source>
</evidence>
<dbReference type="InterPro" id="IPR050172">
    <property type="entry name" value="SsuD_RutA_monooxygenase"/>
</dbReference>
<dbReference type="AlphaFoldDB" id="A0A229SI03"/>
<dbReference type="PANTHER" id="PTHR42847:SF4">
    <property type="entry name" value="ALKANESULFONATE MONOOXYGENASE-RELATED"/>
    <property type="match status" value="1"/>
</dbReference>
<dbReference type="OrthoDB" id="9814695at2"/>